<evidence type="ECO:0000313" key="2">
    <source>
        <dbReference type="EMBL" id="AJC88434.1"/>
    </source>
</evidence>
<feature type="compositionally biased region" description="Polar residues" evidence="1">
    <location>
        <begin position="54"/>
        <end position="63"/>
    </location>
</feature>
<dbReference type="HOGENOM" id="CLU_206394_0_0_7"/>
<protein>
    <recommendedName>
        <fullName evidence="4">Mini-MOMP protein</fullName>
    </recommendedName>
</protein>
<sequence>MEKLLISFFVLIFALVGILNGAALDEIFQDVNVSGDVRYRFEHNNPKNKNNNNAQQRVKIQMH</sequence>
<dbReference type="EMBL" id="CP007770">
    <property type="protein sequence ID" value="AJC88434.1"/>
    <property type="molecule type" value="Genomic_DNA"/>
</dbReference>
<reference evidence="2 3" key="1">
    <citation type="journal article" date="2014" name="Genome Biol. Evol.">
        <title>Comparative Genomics of the Campylobacter lari Group.</title>
        <authorList>
            <person name="Miller W.G."/>
            <person name="Yee E."/>
            <person name="Chapman M.H."/>
            <person name="Smith T.P."/>
            <person name="Bono J.L."/>
            <person name="Huynh S."/>
            <person name="Parker C.T."/>
            <person name="Vandamme P."/>
            <person name="Luong K."/>
            <person name="Korlach J."/>
        </authorList>
    </citation>
    <scope>NUCLEOTIDE SEQUENCE [LARGE SCALE GENOMIC DNA]</scope>
    <source>
        <strain evidence="2 3">NCTC 12927</strain>
    </source>
</reference>
<dbReference type="AlphaFoldDB" id="A0A0A8H6A8"/>
<gene>
    <name evidence="2" type="ORF">CINS_1495</name>
</gene>
<evidence type="ECO:0000256" key="1">
    <source>
        <dbReference type="SAM" id="MobiDB-lite"/>
    </source>
</evidence>
<proteinExistence type="predicted"/>
<dbReference type="GeneID" id="74432273"/>
<dbReference type="RefSeq" id="WP_126437501.1">
    <property type="nucleotide sequence ID" value="NZ_CP007770.1"/>
</dbReference>
<evidence type="ECO:0000313" key="3">
    <source>
        <dbReference type="Proteomes" id="UP000031163"/>
    </source>
</evidence>
<feature type="region of interest" description="Disordered" evidence="1">
    <location>
        <begin position="42"/>
        <end position="63"/>
    </location>
</feature>
<dbReference type="STRING" id="1031564.CINS_1495"/>
<dbReference type="NCBIfam" id="NF033603">
    <property type="entry name" value="mini-MOMP_1"/>
    <property type="match status" value="1"/>
</dbReference>
<dbReference type="Proteomes" id="UP000031163">
    <property type="component" value="Chromosome"/>
</dbReference>
<accession>A0A0A8H6A8</accession>
<evidence type="ECO:0008006" key="4">
    <source>
        <dbReference type="Google" id="ProtNLM"/>
    </source>
</evidence>
<dbReference type="KEGG" id="cis:CINS_1495"/>
<name>A0A0A8H6A8_9BACT</name>
<organism evidence="2 3">
    <name type="scientific">Campylobacter insulaenigrae NCTC 12927</name>
    <dbReference type="NCBI Taxonomy" id="1031564"/>
    <lineage>
        <taxon>Bacteria</taxon>
        <taxon>Pseudomonadati</taxon>
        <taxon>Campylobacterota</taxon>
        <taxon>Epsilonproteobacteria</taxon>
        <taxon>Campylobacterales</taxon>
        <taxon>Campylobacteraceae</taxon>
        <taxon>Campylobacter</taxon>
    </lineage>
</organism>